<dbReference type="PROSITE" id="PS51273">
    <property type="entry name" value="GATASE_TYPE_1"/>
    <property type="match status" value="1"/>
</dbReference>
<dbReference type="Pfam" id="PF00117">
    <property type="entry name" value="GATase"/>
    <property type="match status" value="1"/>
</dbReference>
<organism evidence="2 3">
    <name type="scientific">Geomobilimonas luticola</name>
    <dbReference type="NCBI Taxonomy" id="1114878"/>
    <lineage>
        <taxon>Bacteria</taxon>
        <taxon>Pseudomonadati</taxon>
        <taxon>Thermodesulfobacteriota</taxon>
        <taxon>Desulfuromonadia</taxon>
        <taxon>Geobacterales</taxon>
        <taxon>Geobacteraceae</taxon>
        <taxon>Geomobilimonas</taxon>
    </lineage>
</organism>
<dbReference type="CDD" id="cd01741">
    <property type="entry name" value="GATase1_1"/>
    <property type="match status" value="1"/>
</dbReference>
<dbReference type="InterPro" id="IPR029062">
    <property type="entry name" value="Class_I_gatase-like"/>
</dbReference>
<name>A0ABS5SAZ0_9BACT</name>
<reference evidence="2 3" key="1">
    <citation type="submission" date="2021-05" db="EMBL/GenBank/DDBJ databases">
        <title>The draft genome of Geobacter luticola JCM 17780.</title>
        <authorList>
            <person name="Xu Z."/>
            <person name="Masuda Y."/>
            <person name="Itoh H."/>
            <person name="Senoo K."/>
        </authorList>
    </citation>
    <scope>NUCLEOTIDE SEQUENCE [LARGE SCALE GENOMIC DNA]</scope>
    <source>
        <strain evidence="2 3">JCM 17780</strain>
    </source>
</reference>
<protein>
    <submittedName>
        <fullName evidence="2">Type 1 glutamine amidotransferase</fullName>
    </submittedName>
</protein>
<proteinExistence type="predicted"/>
<dbReference type="EMBL" id="JAHCVK010000001">
    <property type="protein sequence ID" value="MBT0652526.1"/>
    <property type="molecule type" value="Genomic_DNA"/>
</dbReference>
<evidence type="ECO:0000313" key="2">
    <source>
        <dbReference type="EMBL" id="MBT0652526.1"/>
    </source>
</evidence>
<sequence length="231" mass="25994">MKVHVLQHVPFEGIGSIRLWLEKHGADVSYTRFFEDHDLPQADNFDLIIVMGGPMSVNDELRIPWLRQEKQLIREAIDFGVSVVGICLGAQLIASALGARVYKNAQKEIGWFQIEANQNVTNNFNFPEKCKVFHWHGETFDLPSGAVCLARSAASENQAFQFGQNVIGLQFHLETTPENVNAILKNCRGELIPGPYIQTESEMRAVNNPAYEEINSLMGKVLSYVTRGYKL</sequence>
<dbReference type="PANTHER" id="PTHR42695:SF5">
    <property type="entry name" value="GLUTAMINE AMIDOTRANSFERASE YLR126C-RELATED"/>
    <property type="match status" value="1"/>
</dbReference>
<gene>
    <name evidence="2" type="ORF">KI810_05625</name>
</gene>
<dbReference type="InterPro" id="IPR017926">
    <property type="entry name" value="GATASE"/>
</dbReference>
<dbReference type="Proteomes" id="UP000756860">
    <property type="component" value="Unassembled WGS sequence"/>
</dbReference>
<evidence type="ECO:0000313" key="3">
    <source>
        <dbReference type="Proteomes" id="UP000756860"/>
    </source>
</evidence>
<feature type="domain" description="Glutamine amidotransferase" evidence="1">
    <location>
        <begin position="25"/>
        <end position="186"/>
    </location>
</feature>
<dbReference type="Gene3D" id="3.40.50.880">
    <property type="match status" value="1"/>
</dbReference>
<accession>A0ABS5SAZ0</accession>
<keyword evidence="3" id="KW-1185">Reference proteome</keyword>
<dbReference type="SUPFAM" id="SSF52317">
    <property type="entry name" value="Class I glutamine amidotransferase-like"/>
    <property type="match status" value="1"/>
</dbReference>
<keyword evidence="2" id="KW-0315">Glutamine amidotransferase</keyword>
<comment type="caution">
    <text evidence="2">The sequence shown here is derived from an EMBL/GenBank/DDBJ whole genome shotgun (WGS) entry which is preliminary data.</text>
</comment>
<dbReference type="PANTHER" id="PTHR42695">
    <property type="entry name" value="GLUTAMINE AMIDOTRANSFERASE YLR126C-RELATED"/>
    <property type="match status" value="1"/>
</dbReference>
<evidence type="ECO:0000259" key="1">
    <source>
        <dbReference type="Pfam" id="PF00117"/>
    </source>
</evidence>
<dbReference type="RefSeq" id="WP_214174464.1">
    <property type="nucleotide sequence ID" value="NZ_JAHCVK010000001.1"/>
</dbReference>
<dbReference type="InterPro" id="IPR044992">
    <property type="entry name" value="ChyE-like"/>
</dbReference>